<evidence type="ECO:0000256" key="8">
    <source>
        <dbReference type="PIRSR" id="PIRSR602401-1"/>
    </source>
</evidence>
<keyword evidence="5 9" id="KW-0560">Oxidoreductase</keyword>
<feature type="binding site" description="axial binding residue" evidence="8">
    <location>
        <position position="274"/>
    </location>
    <ligand>
        <name>heme</name>
        <dbReference type="ChEBI" id="CHEBI:30413"/>
    </ligand>
    <ligandPart>
        <name>Fe</name>
        <dbReference type="ChEBI" id="CHEBI:18248"/>
    </ligandPart>
</feature>
<dbReference type="AlphaFoldDB" id="A0A2U9C7T0"/>
<keyword evidence="12" id="KW-1185">Reference proteome</keyword>
<sequence>PVIGYSFVERSGSVFLSLSTNDMSKILYFGLAKMALGFVQLKATVFNCPQNSIQMSCSSLLAHQSVGSVTSSIMSMASMRYSSASTKELIDKKMEDIQQCVDHSQDVEGEYLTYLLSNTQMSLKDVYGSITELLLAGVDTTSNTLTWTLHLLSQDLQIQDRLYKEVSTFVPADRIPTAAEITRMPYLRAVIKEALRMYPVVPMNGRILSEKKIAIGGYQFSKNTAFTLCHYAISHDEDTFPEPFTFKPERWLRNGCELPNAFGSIPFGFGVRGCVGRRIAELEMYMVVFQLIRVFELKPDPMMKELKCICRTVLVPEQSVNLHFVARGYVQQLMLGEEESDPKQQQWSLSVKQKGPEHQDSEEQTEDSFEPETDNSEHD</sequence>
<dbReference type="Proteomes" id="UP000246464">
    <property type="component" value="Chromosome 14"/>
</dbReference>
<feature type="compositionally biased region" description="Acidic residues" evidence="10">
    <location>
        <begin position="362"/>
        <end position="379"/>
    </location>
</feature>
<keyword evidence="4 8" id="KW-0479">Metal-binding</keyword>
<dbReference type="GO" id="GO:0016705">
    <property type="term" value="F:oxidoreductase activity, acting on paired donors, with incorporation or reduction of molecular oxygen"/>
    <property type="evidence" value="ECO:0007669"/>
    <property type="project" value="InterPro"/>
</dbReference>
<evidence type="ECO:0000256" key="2">
    <source>
        <dbReference type="ARBA" id="ARBA00010617"/>
    </source>
</evidence>
<dbReference type="PROSITE" id="PS00086">
    <property type="entry name" value="CYTOCHROME_P450"/>
    <property type="match status" value="1"/>
</dbReference>
<dbReference type="GO" id="GO:0006704">
    <property type="term" value="P:glucocorticoid biosynthetic process"/>
    <property type="evidence" value="ECO:0007669"/>
    <property type="project" value="TreeGrafter"/>
</dbReference>
<dbReference type="PANTHER" id="PTHR24279">
    <property type="entry name" value="CYTOCHROME P450"/>
    <property type="match status" value="1"/>
</dbReference>
<evidence type="ECO:0000256" key="10">
    <source>
        <dbReference type="SAM" id="MobiDB-lite"/>
    </source>
</evidence>
<evidence type="ECO:0000256" key="3">
    <source>
        <dbReference type="ARBA" id="ARBA00022617"/>
    </source>
</evidence>
<dbReference type="GO" id="GO:0034650">
    <property type="term" value="P:cortisol metabolic process"/>
    <property type="evidence" value="ECO:0007669"/>
    <property type="project" value="TreeGrafter"/>
</dbReference>
<comment type="cofactor">
    <cofactor evidence="1 8">
        <name>heme</name>
        <dbReference type="ChEBI" id="CHEBI:30413"/>
    </cofactor>
</comment>
<name>A0A2U9C7T0_SCOMX</name>
<dbReference type="SUPFAM" id="SSF48264">
    <property type="entry name" value="Cytochrome P450"/>
    <property type="match status" value="1"/>
</dbReference>
<dbReference type="EMBL" id="CP026256">
    <property type="protein sequence ID" value="AWP12654.1"/>
    <property type="molecule type" value="Genomic_DNA"/>
</dbReference>
<dbReference type="Gene3D" id="1.10.630.10">
    <property type="entry name" value="Cytochrome P450"/>
    <property type="match status" value="1"/>
</dbReference>
<organism evidence="11 12">
    <name type="scientific">Scophthalmus maximus</name>
    <name type="common">Turbot</name>
    <name type="synonym">Psetta maxima</name>
    <dbReference type="NCBI Taxonomy" id="52904"/>
    <lineage>
        <taxon>Eukaryota</taxon>
        <taxon>Metazoa</taxon>
        <taxon>Chordata</taxon>
        <taxon>Craniata</taxon>
        <taxon>Vertebrata</taxon>
        <taxon>Euteleostomi</taxon>
        <taxon>Actinopterygii</taxon>
        <taxon>Neopterygii</taxon>
        <taxon>Teleostei</taxon>
        <taxon>Neoteleostei</taxon>
        <taxon>Acanthomorphata</taxon>
        <taxon>Carangaria</taxon>
        <taxon>Pleuronectiformes</taxon>
        <taxon>Pleuronectoidei</taxon>
        <taxon>Scophthalmidae</taxon>
        <taxon>Scophthalmus</taxon>
    </lineage>
</organism>
<comment type="similarity">
    <text evidence="2 9">Belongs to the cytochrome P450 family.</text>
</comment>
<dbReference type="InterPro" id="IPR036396">
    <property type="entry name" value="Cyt_P450_sf"/>
</dbReference>
<evidence type="ECO:0000256" key="5">
    <source>
        <dbReference type="ARBA" id="ARBA00023002"/>
    </source>
</evidence>
<dbReference type="PANTHER" id="PTHR24279:SF123">
    <property type="entry name" value="CYTOCHROME P450 FAMILY 27 SUBFAMILY A MEMBER 1"/>
    <property type="match status" value="1"/>
</dbReference>
<evidence type="ECO:0000256" key="4">
    <source>
        <dbReference type="ARBA" id="ARBA00022723"/>
    </source>
</evidence>
<dbReference type="PRINTS" id="PR00385">
    <property type="entry name" value="P450"/>
</dbReference>
<evidence type="ECO:0000313" key="12">
    <source>
        <dbReference type="Proteomes" id="UP000246464"/>
    </source>
</evidence>
<dbReference type="GO" id="GO:0005743">
    <property type="term" value="C:mitochondrial inner membrane"/>
    <property type="evidence" value="ECO:0007669"/>
    <property type="project" value="TreeGrafter"/>
</dbReference>
<dbReference type="GO" id="GO:0020037">
    <property type="term" value="F:heme binding"/>
    <property type="evidence" value="ECO:0007669"/>
    <property type="project" value="InterPro"/>
</dbReference>
<keyword evidence="6 8" id="KW-0408">Iron</keyword>
<dbReference type="GO" id="GO:0004497">
    <property type="term" value="F:monooxygenase activity"/>
    <property type="evidence" value="ECO:0007669"/>
    <property type="project" value="UniProtKB-KW"/>
</dbReference>
<dbReference type="GO" id="GO:0008203">
    <property type="term" value="P:cholesterol metabolic process"/>
    <property type="evidence" value="ECO:0007669"/>
    <property type="project" value="TreeGrafter"/>
</dbReference>
<dbReference type="InterPro" id="IPR017972">
    <property type="entry name" value="Cyt_P450_CS"/>
</dbReference>
<dbReference type="STRING" id="52904.ENSSMAP00000027738"/>
<accession>A0A2U9C7T0</accession>
<dbReference type="InterPro" id="IPR001128">
    <property type="entry name" value="Cyt_P450"/>
</dbReference>
<dbReference type="GO" id="GO:0005506">
    <property type="term" value="F:iron ion binding"/>
    <property type="evidence" value="ECO:0007669"/>
    <property type="project" value="InterPro"/>
</dbReference>
<dbReference type="PRINTS" id="PR00463">
    <property type="entry name" value="EP450I"/>
</dbReference>
<evidence type="ECO:0000256" key="1">
    <source>
        <dbReference type="ARBA" id="ARBA00001971"/>
    </source>
</evidence>
<evidence type="ECO:0000313" key="11">
    <source>
        <dbReference type="EMBL" id="AWP12654.1"/>
    </source>
</evidence>
<dbReference type="Pfam" id="PF00067">
    <property type="entry name" value="p450"/>
    <property type="match status" value="1"/>
</dbReference>
<dbReference type="InterPro" id="IPR050479">
    <property type="entry name" value="CYP11_CYP27_families"/>
</dbReference>
<evidence type="ECO:0000256" key="9">
    <source>
        <dbReference type="RuleBase" id="RU000461"/>
    </source>
</evidence>
<dbReference type="GO" id="GO:0006700">
    <property type="term" value="P:C21-steroid hormone biosynthetic process"/>
    <property type="evidence" value="ECO:0007669"/>
    <property type="project" value="TreeGrafter"/>
</dbReference>
<gene>
    <name evidence="11" type="ORF">SMAX5B_007717</name>
</gene>
<proteinExistence type="inferred from homology"/>
<evidence type="ECO:0000256" key="6">
    <source>
        <dbReference type="ARBA" id="ARBA00023004"/>
    </source>
</evidence>
<evidence type="ECO:0000256" key="7">
    <source>
        <dbReference type="ARBA" id="ARBA00023033"/>
    </source>
</evidence>
<dbReference type="InterPro" id="IPR002401">
    <property type="entry name" value="Cyt_P450_E_grp-I"/>
</dbReference>
<feature type="non-terminal residue" evidence="11">
    <location>
        <position position="1"/>
    </location>
</feature>
<keyword evidence="3 8" id="KW-0349">Heme</keyword>
<reference evidence="11 12" key="1">
    <citation type="submission" date="2017-12" db="EMBL/GenBank/DDBJ databases">
        <title>Integrating genomic resources of turbot (Scophthalmus maximus) in depth evaluation of genetic and physical mapping variation across individuals.</title>
        <authorList>
            <person name="Martinez P."/>
        </authorList>
    </citation>
    <scope>NUCLEOTIDE SEQUENCE [LARGE SCALE GENOMIC DNA]</scope>
</reference>
<dbReference type="GO" id="GO:0071375">
    <property type="term" value="P:cellular response to peptide hormone stimulus"/>
    <property type="evidence" value="ECO:0007669"/>
    <property type="project" value="TreeGrafter"/>
</dbReference>
<protein>
    <submittedName>
        <fullName evidence="11">Putative sterol 26-hydroxylase mitochondrial-like</fullName>
    </submittedName>
</protein>
<feature type="region of interest" description="Disordered" evidence="10">
    <location>
        <begin position="340"/>
        <end position="379"/>
    </location>
</feature>
<keyword evidence="7 9" id="KW-0503">Monooxygenase</keyword>